<reference evidence="1" key="2">
    <citation type="submission" date="2020-05" db="UniProtKB">
        <authorList>
            <consortium name="EnsemblMetazoa"/>
        </authorList>
    </citation>
    <scope>IDENTIFICATION</scope>
    <source>
        <strain evidence="1">WRAIR2</strain>
    </source>
</reference>
<dbReference type="EnsemblMetazoa" id="ADIR014438-RA">
    <property type="protein sequence ID" value="ADIR014438-PA"/>
    <property type="gene ID" value="ADIR014438"/>
</dbReference>
<dbReference type="AlphaFoldDB" id="A0A182NX44"/>
<organism evidence="1 2">
    <name type="scientific">Anopheles dirus</name>
    <dbReference type="NCBI Taxonomy" id="7168"/>
    <lineage>
        <taxon>Eukaryota</taxon>
        <taxon>Metazoa</taxon>
        <taxon>Ecdysozoa</taxon>
        <taxon>Arthropoda</taxon>
        <taxon>Hexapoda</taxon>
        <taxon>Insecta</taxon>
        <taxon>Pterygota</taxon>
        <taxon>Neoptera</taxon>
        <taxon>Endopterygota</taxon>
        <taxon>Diptera</taxon>
        <taxon>Nematocera</taxon>
        <taxon>Culicoidea</taxon>
        <taxon>Culicidae</taxon>
        <taxon>Anophelinae</taxon>
        <taxon>Anopheles</taxon>
    </lineage>
</organism>
<dbReference type="Proteomes" id="UP000075884">
    <property type="component" value="Unassembled WGS sequence"/>
</dbReference>
<accession>A0A182NX44</accession>
<protein>
    <submittedName>
        <fullName evidence="1">Uncharacterized protein</fullName>
    </submittedName>
</protein>
<sequence>MDGRFSVCRECSVKCSEKTRVFFQTVLNNMRW</sequence>
<reference evidence="2" key="1">
    <citation type="submission" date="2013-03" db="EMBL/GenBank/DDBJ databases">
        <title>The Genome Sequence of Anopheles dirus WRAIR2.</title>
        <authorList>
            <consortium name="The Broad Institute Genomics Platform"/>
            <person name="Neafsey D.E."/>
            <person name="Walton C."/>
            <person name="Walker B."/>
            <person name="Young S.K."/>
            <person name="Zeng Q."/>
            <person name="Gargeya S."/>
            <person name="Fitzgerald M."/>
            <person name="Haas B."/>
            <person name="Abouelleil A."/>
            <person name="Allen A.W."/>
            <person name="Alvarado L."/>
            <person name="Arachchi H.M."/>
            <person name="Berlin A.M."/>
            <person name="Chapman S.B."/>
            <person name="Gainer-Dewar J."/>
            <person name="Goldberg J."/>
            <person name="Griggs A."/>
            <person name="Gujja S."/>
            <person name="Hansen M."/>
            <person name="Howarth C."/>
            <person name="Imamovic A."/>
            <person name="Ireland A."/>
            <person name="Larimer J."/>
            <person name="McCowan C."/>
            <person name="Murphy C."/>
            <person name="Pearson M."/>
            <person name="Poon T.W."/>
            <person name="Priest M."/>
            <person name="Roberts A."/>
            <person name="Saif S."/>
            <person name="Shea T."/>
            <person name="Sisk P."/>
            <person name="Sykes S."/>
            <person name="Wortman J."/>
            <person name="Nusbaum C."/>
            <person name="Birren B."/>
        </authorList>
    </citation>
    <scope>NUCLEOTIDE SEQUENCE [LARGE SCALE GENOMIC DNA]</scope>
    <source>
        <strain evidence="2">WRAIR2</strain>
    </source>
</reference>
<keyword evidence="2" id="KW-1185">Reference proteome</keyword>
<evidence type="ECO:0000313" key="2">
    <source>
        <dbReference type="Proteomes" id="UP000075884"/>
    </source>
</evidence>
<proteinExistence type="predicted"/>
<evidence type="ECO:0000313" key="1">
    <source>
        <dbReference type="EnsemblMetazoa" id="ADIR014438-PA"/>
    </source>
</evidence>
<dbReference type="VEuPathDB" id="VectorBase:ADIR014438"/>
<name>A0A182NX44_9DIPT</name>